<dbReference type="InterPro" id="IPR050525">
    <property type="entry name" value="ECM_Assembly_Org"/>
</dbReference>
<evidence type="ECO:0000313" key="4">
    <source>
        <dbReference type="WBParaSite" id="HCON_00168200-00001"/>
    </source>
</evidence>
<dbReference type="SUPFAM" id="SSF53300">
    <property type="entry name" value="vWA-like"/>
    <property type="match status" value="1"/>
</dbReference>
<dbReference type="Pfam" id="PF00092">
    <property type="entry name" value="VWA"/>
    <property type="match status" value="1"/>
</dbReference>
<proteinExistence type="predicted"/>
<feature type="compositionally biased region" description="Low complexity" evidence="1">
    <location>
        <begin position="43"/>
        <end position="65"/>
    </location>
</feature>
<organism evidence="3 4">
    <name type="scientific">Haemonchus contortus</name>
    <name type="common">Barber pole worm</name>
    <dbReference type="NCBI Taxonomy" id="6289"/>
    <lineage>
        <taxon>Eukaryota</taxon>
        <taxon>Metazoa</taxon>
        <taxon>Ecdysozoa</taxon>
        <taxon>Nematoda</taxon>
        <taxon>Chromadorea</taxon>
        <taxon>Rhabditida</taxon>
        <taxon>Rhabditina</taxon>
        <taxon>Rhabditomorpha</taxon>
        <taxon>Strongyloidea</taxon>
        <taxon>Trichostrongylidae</taxon>
        <taxon>Haemonchus</taxon>
    </lineage>
</organism>
<feature type="compositionally biased region" description="Low complexity" evidence="1">
    <location>
        <begin position="159"/>
        <end position="187"/>
    </location>
</feature>
<dbReference type="InterPro" id="IPR002035">
    <property type="entry name" value="VWF_A"/>
</dbReference>
<dbReference type="OrthoDB" id="6132182at2759"/>
<dbReference type="Proteomes" id="UP000025227">
    <property type="component" value="Unplaced"/>
</dbReference>
<dbReference type="OMA" id="IAERWYP"/>
<feature type="compositionally biased region" description="Basic and acidic residues" evidence="1">
    <location>
        <begin position="138"/>
        <end position="158"/>
    </location>
</feature>
<dbReference type="Gene3D" id="3.40.50.410">
    <property type="entry name" value="von Willebrand factor, type A domain"/>
    <property type="match status" value="1"/>
</dbReference>
<sequence length="481" mass="52279">MGSGPPGIQPPLSFHAEQWYPSNLPTVFPPWKEPGVDIETFRTLTPPSTTTSSPESTSSLMTTPGVDPTLLDLTTDNLTSHDVNETTPALGTGNIIELSIASNATEDIRSSNSSEILTEIEQITETSIANETSIEITEDSRKSSSNEISNEKVRRSKESSSSSSNESTLDSRTSRSSGVSFESSETTRTPGSGRGLLDSVEDTGTFNSSEVLDVMEGNVIASNWSEIFSDNGRELLIDDIDKLLVLSAQSSLAPEVSSNLTLRDEEIEENSAAATFSTLEDTFEEKSTATFNSTSDILHDMPAEGVHNDSDGETVCSDIFFVLDSSGNVLEQYEKQKVYINNILMQLSDKERHYGLMTYAGRSRQRINIPLGLPISKELFMRKLLRARFLSGITATGAALRTAAGLQFAPRTDVVVITDGFSFDSVNAEAQRLREQPGVRVLVAGDYIPVVREVLNNITGDPLNVLLGSRSIEQLLDLLNC</sequence>
<dbReference type="InterPro" id="IPR036465">
    <property type="entry name" value="vWFA_dom_sf"/>
</dbReference>
<dbReference type="PROSITE" id="PS50234">
    <property type="entry name" value="VWFA"/>
    <property type="match status" value="1"/>
</dbReference>
<dbReference type="PANTHER" id="PTHR24020:SF84">
    <property type="entry name" value="VWFA DOMAIN-CONTAINING PROTEIN"/>
    <property type="match status" value="1"/>
</dbReference>
<dbReference type="WBParaSite" id="HCON_00168200-00001">
    <property type="protein sequence ID" value="HCON_00168200-00001"/>
    <property type="gene ID" value="HCON_00168200"/>
</dbReference>
<reference evidence="4" key="1">
    <citation type="submission" date="2020-12" db="UniProtKB">
        <authorList>
            <consortium name="WormBaseParasite"/>
        </authorList>
    </citation>
    <scope>IDENTIFICATION</scope>
    <source>
        <strain evidence="4">MHco3</strain>
    </source>
</reference>
<accession>A0A7I4Z099</accession>
<evidence type="ECO:0000313" key="3">
    <source>
        <dbReference type="Proteomes" id="UP000025227"/>
    </source>
</evidence>
<name>A0A7I4Z099_HAECO</name>
<feature type="domain" description="VWFA" evidence="2">
    <location>
        <begin position="318"/>
        <end position="481"/>
    </location>
</feature>
<evidence type="ECO:0000259" key="2">
    <source>
        <dbReference type="PROSITE" id="PS50234"/>
    </source>
</evidence>
<feature type="region of interest" description="Disordered" evidence="1">
    <location>
        <begin position="41"/>
        <end position="65"/>
    </location>
</feature>
<protein>
    <submittedName>
        <fullName evidence="4">VWFA domain-containing protein</fullName>
    </submittedName>
</protein>
<feature type="region of interest" description="Disordered" evidence="1">
    <location>
        <begin position="128"/>
        <end position="202"/>
    </location>
</feature>
<dbReference type="PANTHER" id="PTHR24020">
    <property type="entry name" value="COLLAGEN ALPHA"/>
    <property type="match status" value="1"/>
</dbReference>
<evidence type="ECO:0000256" key="1">
    <source>
        <dbReference type="SAM" id="MobiDB-lite"/>
    </source>
</evidence>
<dbReference type="SMART" id="SM00327">
    <property type="entry name" value="VWA"/>
    <property type="match status" value="1"/>
</dbReference>
<keyword evidence="3" id="KW-1185">Reference proteome</keyword>
<dbReference type="AlphaFoldDB" id="A0A7I4Z099"/>